<gene>
    <name evidence="2" type="ORF">QBC41DRAFT_307220</name>
</gene>
<evidence type="ECO:0000256" key="1">
    <source>
        <dbReference type="SAM" id="MobiDB-lite"/>
    </source>
</evidence>
<feature type="compositionally biased region" description="Pro residues" evidence="1">
    <location>
        <begin position="121"/>
        <end position="132"/>
    </location>
</feature>
<evidence type="ECO:0000313" key="3">
    <source>
        <dbReference type="Proteomes" id="UP001174997"/>
    </source>
</evidence>
<feature type="compositionally biased region" description="Low complexity" evidence="1">
    <location>
        <begin position="205"/>
        <end position="230"/>
    </location>
</feature>
<accession>A0AA40D3U0</accession>
<dbReference type="AlphaFoldDB" id="A0AA40D3U0"/>
<reference evidence="2" key="1">
    <citation type="submission" date="2023-06" db="EMBL/GenBank/DDBJ databases">
        <title>Genome-scale phylogeny and comparative genomics of the fungal order Sordariales.</title>
        <authorList>
            <consortium name="Lawrence Berkeley National Laboratory"/>
            <person name="Hensen N."/>
            <person name="Bonometti L."/>
            <person name="Westerberg I."/>
            <person name="Brannstrom I.O."/>
            <person name="Guillou S."/>
            <person name="Cros-Aarteil S."/>
            <person name="Calhoun S."/>
            <person name="Haridas S."/>
            <person name="Kuo A."/>
            <person name="Mondo S."/>
            <person name="Pangilinan J."/>
            <person name="Riley R."/>
            <person name="Labutti K."/>
            <person name="Andreopoulos B."/>
            <person name="Lipzen A."/>
            <person name="Chen C."/>
            <person name="Yanf M."/>
            <person name="Daum C."/>
            <person name="Ng V."/>
            <person name="Clum A."/>
            <person name="Steindorff A."/>
            <person name="Ohm R."/>
            <person name="Martin F."/>
            <person name="Silar P."/>
            <person name="Natvig D."/>
            <person name="Lalanne C."/>
            <person name="Gautier V."/>
            <person name="Ament-Velasquez S.L."/>
            <person name="Kruys A."/>
            <person name="Hutchinson M.I."/>
            <person name="Powell A.J."/>
            <person name="Barry K."/>
            <person name="Miller A.N."/>
            <person name="Grigoriev I.V."/>
            <person name="Debuchy R."/>
            <person name="Gladieux P."/>
            <person name="Thoren M.H."/>
            <person name="Johannesson H."/>
        </authorList>
    </citation>
    <scope>NUCLEOTIDE SEQUENCE</scope>
    <source>
        <strain evidence="2">CBS 307.81</strain>
    </source>
</reference>
<protein>
    <submittedName>
        <fullName evidence="2">Uncharacterized protein</fullName>
    </submittedName>
</protein>
<feature type="compositionally biased region" description="Low complexity" evidence="1">
    <location>
        <begin position="138"/>
        <end position="161"/>
    </location>
</feature>
<feature type="compositionally biased region" description="Low complexity" evidence="1">
    <location>
        <begin position="174"/>
        <end position="186"/>
    </location>
</feature>
<name>A0AA40D3U0_9PEZI</name>
<dbReference type="EMBL" id="JAULSY010000145">
    <property type="protein sequence ID" value="KAK0662060.1"/>
    <property type="molecule type" value="Genomic_DNA"/>
</dbReference>
<keyword evidence="3" id="KW-1185">Reference proteome</keyword>
<evidence type="ECO:0000313" key="2">
    <source>
        <dbReference type="EMBL" id="KAK0662060.1"/>
    </source>
</evidence>
<proteinExistence type="predicted"/>
<organism evidence="2 3">
    <name type="scientific">Cercophora samala</name>
    <dbReference type="NCBI Taxonomy" id="330535"/>
    <lineage>
        <taxon>Eukaryota</taxon>
        <taxon>Fungi</taxon>
        <taxon>Dikarya</taxon>
        <taxon>Ascomycota</taxon>
        <taxon>Pezizomycotina</taxon>
        <taxon>Sordariomycetes</taxon>
        <taxon>Sordariomycetidae</taxon>
        <taxon>Sordariales</taxon>
        <taxon>Lasiosphaeriaceae</taxon>
        <taxon>Cercophora</taxon>
    </lineage>
</organism>
<comment type="caution">
    <text evidence="2">The sequence shown here is derived from an EMBL/GenBank/DDBJ whole genome shotgun (WGS) entry which is preliminary data.</text>
</comment>
<sequence>MLRRPPPQAPAVLQDTCLNIDAFSRQNEQLFAQNYRFVGENHEIGHWFKWCKYLASVAGEALKQREQANRRLERQKLLLEQEKVRVEEGKELIWRLEEKQIPFLENKARLLEDKVRKLREAPPPPPPPPPRPPRQRLSISAPSPSSSVSIPPSNSNPVLLPENTPPRPPRQKLTISSPTSTSSISIPPSPGSPLVLPKSTPDKLTAAASSPTPSTASEPPSSLPSKPDLSFTTTKTNNIHQRLARLEEHHHRLHQALFNRQPTPLPTPSHQSWMLYGEAQQQQHPVTYQQAPAHFNNAPFSTTATTTTPLNNNNLPVPKRHFTQAPGSAAICKHCGEAYPPNIYNPHIDQAWLYNHYLGTGHSFQVAEGFNPRKRAFDDMLNY</sequence>
<feature type="region of interest" description="Disordered" evidence="1">
    <location>
        <begin position="118"/>
        <end position="233"/>
    </location>
</feature>
<dbReference type="Proteomes" id="UP001174997">
    <property type="component" value="Unassembled WGS sequence"/>
</dbReference>